<sequence>MEICFWVMDSISSEEDGDLFVDYGFISREEEEKAYLSYLYAGRNGIHVRLHGHEFGKASGMSPRARIAV</sequence>
<name>A0A9D4XKQ7_PEA</name>
<dbReference type="Proteomes" id="UP001058974">
    <property type="component" value="Chromosome 4"/>
</dbReference>
<keyword evidence="2" id="KW-1185">Reference proteome</keyword>
<organism evidence="1 2">
    <name type="scientific">Pisum sativum</name>
    <name type="common">Garden pea</name>
    <name type="synonym">Lathyrus oleraceus</name>
    <dbReference type="NCBI Taxonomy" id="3888"/>
    <lineage>
        <taxon>Eukaryota</taxon>
        <taxon>Viridiplantae</taxon>
        <taxon>Streptophyta</taxon>
        <taxon>Embryophyta</taxon>
        <taxon>Tracheophyta</taxon>
        <taxon>Spermatophyta</taxon>
        <taxon>Magnoliopsida</taxon>
        <taxon>eudicotyledons</taxon>
        <taxon>Gunneridae</taxon>
        <taxon>Pentapetalae</taxon>
        <taxon>rosids</taxon>
        <taxon>fabids</taxon>
        <taxon>Fabales</taxon>
        <taxon>Fabaceae</taxon>
        <taxon>Papilionoideae</taxon>
        <taxon>50 kb inversion clade</taxon>
        <taxon>NPAAA clade</taxon>
        <taxon>Hologalegina</taxon>
        <taxon>IRL clade</taxon>
        <taxon>Fabeae</taxon>
        <taxon>Lathyrus</taxon>
    </lineage>
</organism>
<reference evidence="1 2" key="1">
    <citation type="journal article" date="2022" name="Nat. Genet.">
        <title>Improved pea reference genome and pan-genome highlight genomic features and evolutionary characteristics.</title>
        <authorList>
            <person name="Yang T."/>
            <person name="Liu R."/>
            <person name="Luo Y."/>
            <person name="Hu S."/>
            <person name="Wang D."/>
            <person name="Wang C."/>
            <person name="Pandey M.K."/>
            <person name="Ge S."/>
            <person name="Xu Q."/>
            <person name="Li N."/>
            <person name="Li G."/>
            <person name="Huang Y."/>
            <person name="Saxena R.K."/>
            <person name="Ji Y."/>
            <person name="Li M."/>
            <person name="Yan X."/>
            <person name="He Y."/>
            <person name="Liu Y."/>
            <person name="Wang X."/>
            <person name="Xiang C."/>
            <person name="Varshney R.K."/>
            <person name="Ding H."/>
            <person name="Gao S."/>
            <person name="Zong X."/>
        </authorList>
    </citation>
    <scope>NUCLEOTIDE SEQUENCE [LARGE SCALE GENOMIC DNA]</scope>
    <source>
        <strain evidence="1 2">cv. Zhongwan 6</strain>
    </source>
</reference>
<dbReference type="EMBL" id="JAMSHJ010000004">
    <property type="protein sequence ID" value="KAI5420885.1"/>
    <property type="molecule type" value="Genomic_DNA"/>
</dbReference>
<proteinExistence type="predicted"/>
<accession>A0A9D4XKQ7</accession>
<gene>
    <name evidence="1" type="ORF">KIW84_044647</name>
</gene>
<evidence type="ECO:0000313" key="1">
    <source>
        <dbReference type="EMBL" id="KAI5420885.1"/>
    </source>
</evidence>
<evidence type="ECO:0000313" key="2">
    <source>
        <dbReference type="Proteomes" id="UP001058974"/>
    </source>
</evidence>
<dbReference type="Gramene" id="Psat04G0464700-T1">
    <property type="protein sequence ID" value="KAI5420885.1"/>
    <property type="gene ID" value="KIW84_044647"/>
</dbReference>
<protein>
    <submittedName>
        <fullName evidence="1">Uncharacterized protein</fullName>
    </submittedName>
</protein>
<dbReference type="AlphaFoldDB" id="A0A9D4XKQ7"/>
<comment type="caution">
    <text evidence="1">The sequence shown here is derived from an EMBL/GenBank/DDBJ whole genome shotgun (WGS) entry which is preliminary data.</text>
</comment>